<comment type="caution">
    <text evidence="2">The sequence shown here is derived from an EMBL/GenBank/DDBJ whole genome shotgun (WGS) entry which is preliminary data.</text>
</comment>
<accession>A0AAN6MZL0</accession>
<evidence type="ECO:0000256" key="1">
    <source>
        <dbReference type="SAM" id="MobiDB-lite"/>
    </source>
</evidence>
<dbReference type="Proteomes" id="UP001303473">
    <property type="component" value="Unassembled WGS sequence"/>
</dbReference>
<keyword evidence="3" id="KW-1185">Reference proteome</keyword>
<dbReference type="EMBL" id="MU853939">
    <property type="protein sequence ID" value="KAK3935138.1"/>
    <property type="molecule type" value="Genomic_DNA"/>
</dbReference>
<evidence type="ECO:0000313" key="3">
    <source>
        <dbReference type="Proteomes" id="UP001303473"/>
    </source>
</evidence>
<name>A0AAN6MZL0_9PEZI</name>
<feature type="region of interest" description="Disordered" evidence="1">
    <location>
        <begin position="1"/>
        <end position="21"/>
    </location>
</feature>
<evidence type="ECO:0000313" key="2">
    <source>
        <dbReference type="EMBL" id="KAK3935138.1"/>
    </source>
</evidence>
<sequence>MGNSQTPKEPSGTPAQGSDTRIKNWLLGHLLHRCRIKAARKTLESSARLPNSKSVGSSQHSTGTSKALAEASIFLETLLKTTDPLTATQQRTLE</sequence>
<organism evidence="2 3">
    <name type="scientific">Diplogelasinospora grovesii</name>
    <dbReference type="NCBI Taxonomy" id="303347"/>
    <lineage>
        <taxon>Eukaryota</taxon>
        <taxon>Fungi</taxon>
        <taxon>Dikarya</taxon>
        <taxon>Ascomycota</taxon>
        <taxon>Pezizomycotina</taxon>
        <taxon>Sordariomycetes</taxon>
        <taxon>Sordariomycetidae</taxon>
        <taxon>Sordariales</taxon>
        <taxon>Diplogelasinosporaceae</taxon>
        <taxon>Diplogelasinospora</taxon>
    </lineage>
</organism>
<feature type="region of interest" description="Disordered" evidence="1">
    <location>
        <begin position="42"/>
        <end position="66"/>
    </location>
</feature>
<protein>
    <submittedName>
        <fullName evidence="2">Uncharacterized protein</fullName>
    </submittedName>
</protein>
<dbReference type="AlphaFoldDB" id="A0AAN6MZL0"/>
<gene>
    <name evidence="2" type="ORF">QBC46DRAFT_56485</name>
</gene>
<reference evidence="3" key="1">
    <citation type="journal article" date="2023" name="Mol. Phylogenet. Evol.">
        <title>Genome-scale phylogeny and comparative genomics of the fungal order Sordariales.</title>
        <authorList>
            <person name="Hensen N."/>
            <person name="Bonometti L."/>
            <person name="Westerberg I."/>
            <person name="Brannstrom I.O."/>
            <person name="Guillou S."/>
            <person name="Cros-Aarteil S."/>
            <person name="Calhoun S."/>
            <person name="Haridas S."/>
            <person name="Kuo A."/>
            <person name="Mondo S."/>
            <person name="Pangilinan J."/>
            <person name="Riley R."/>
            <person name="LaButti K."/>
            <person name="Andreopoulos B."/>
            <person name="Lipzen A."/>
            <person name="Chen C."/>
            <person name="Yan M."/>
            <person name="Daum C."/>
            <person name="Ng V."/>
            <person name="Clum A."/>
            <person name="Steindorff A."/>
            <person name="Ohm R.A."/>
            <person name="Martin F."/>
            <person name="Silar P."/>
            <person name="Natvig D.O."/>
            <person name="Lalanne C."/>
            <person name="Gautier V."/>
            <person name="Ament-Velasquez S.L."/>
            <person name="Kruys A."/>
            <person name="Hutchinson M.I."/>
            <person name="Powell A.J."/>
            <person name="Barry K."/>
            <person name="Miller A.N."/>
            <person name="Grigoriev I.V."/>
            <person name="Debuchy R."/>
            <person name="Gladieux P."/>
            <person name="Hiltunen Thoren M."/>
            <person name="Johannesson H."/>
        </authorList>
    </citation>
    <scope>NUCLEOTIDE SEQUENCE [LARGE SCALE GENOMIC DNA]</scope>
    <source>
        <strain evidence="3">CBS 340.73</strain>
    </source>
</reference>
<feature type="compositionally biased region" description="Polar residues" evidence="1">
    <location>
        <begin position="1"/>
        <end position="19"/>
    </location>
</feature>
<feature type="compositionally biased region" description="Polar residues" evidence="1">
    <location>
        <begin position="44"/>
        <end position="65"/>
    </location>
</feature>
<proteinExistence type="predicted"/>